<reference evidence="2 3" key="1">
    <citation type="submission" date="2014-12" db="EMBL/GenBank/DDBJ databases">
        <title>Genome sequencing of Photobacterium gaetbulicola AD005a.</title>
        <authorList>
            <person name="Adrian T.G.S."/>
            <person name="Chan K.G."/>
        </authorList>
    </citation>
    <scope>NUCLEOTIDE SEQUENCE [LARGE SCALE GENOMIC DNA]</scope>
    <source>
        <strain evidence="2 3">AD005a</strain>
    </source>
</reference>
<dbReference type="CDD" id="cd02440">
    <property type="entry name" value="AdoMet_MTases"/>
    <property type="match status" value="1"/>
</dbReference>
<proteinExistence type="predicted"/>
<feature type="domain" description="Methyltransferase" evidence="1">
    <location>
        <begin position="39"/>
        <end position="131"/>
    </location>
</feature>
<protein>
    <recommendedName>
        <fullName evidence="1">Methyltransferase domain-containing protein</fullName>
    </recommendedName>
</protein>
<dbReference type="Pfam" id="PF13649">
    <property type="entry name" value="Methyltransf_25"/>
    <property type="match status" value="1"/>
</dbReference>
<dbReference type="AlphaFoldDB" id="A0A0B9FPS2"/>
<name>A0A0B9FPS2_9GAMM</name>
<gene>
    <name evidence="2" type="ORF">RJ45_25810</name>
</gene>
<dbReference type="Gene3D" id="3.40.50.150">
    <property type="entry name" value="Vaccinia Virus protein VP39"/>
    <property type="match status" value="1"/>
</dbReference>
<accession>A0A0B9FPS2</accession>
<organism evidence="2 3">
    <name type="scientific">Photobacterium gaetbulicola</name>
    <dbReference type="NCBI Taxonomy" id="1295392"/>
    <lineage>
        <taxon>Bacteria</taxon>
        <taxon>Pseudomonadati</taxon>
        <taxon>Pseudomonadota</taxon>
        <taxon>Gammaproteobacteria</taxon>
        <taxon>Vibrionales</taxon>
        <taxon>Vibrionaceae</taxon>
        <taxon>Photobacterium</taxon>
    </lineage>
</organism>
<evidence type="ECO:0000313" key="3">
    <source>
        <dbReference type="Proteomes" id="UP000031278"/>
    </source>
</evidence>
<dbReference type="Proteomes" id="UP000031278">
    <property type="component" value="Unassembled WGS sequence"/>
</dbReference>
<dbReference type="SUPFAM" id="SSF53335">
    <property type="entry name" value="S-adenosyl-L-methionine-dependent methyltransferases"/>
    <property type="match status" value="1"/>
</dbReference>
<evidence type="ECO:0000313" key="2">
    <source>
        <dbReference type="EMBL" id="KHT58059.1"/>
    </source>
</evidence>
<dbReference type="InterPro" id="IPR041698">
    <property type="entry name" value="Methyltransf_25"/>
</dbReference>
<evidence type="ECO:0000259" key="1">
    <source>
        <dbReference type="Pfam" id="PF13649"/>
    </source>
</evidence>
<comment type="caution">
    <text evidence="2">The sequence shown here is derived from an EMBL/GenBank/DDBJ whole genome shotgun (WGS) entry which is preliminary data.</text>
</comment>
<dbReference type="EMBL" id="JWLZ01000225">
    <property type="protein sequence ID" value="KHT58059.1"/>
    <property type="molecule type" value="Genomic_DNA"/>
</dbReference>
<dbReference type="RefSeq" id="WP_039469711.1">
    <property type="nucleotide sequence ID" value="NZ_JWLZ01000225.1"/>
</dbReference>
<dbReference type="InterPro" id="IPR029063">
    <property type="entry name" value="SAM-dependent_MTases_sf"/>
</dbReference>
<sequence length="198" mass="22638">MATVDWLSSLNNQTILNPRSHLVEAHEYIGEHGERKVAVDCGCGNGRDSLYLLEQGYHVYAFDNDRPRLKTLSEHPLLGAHPNLDIQISSFADYKFPRANLINASACLFFCTPQDFNTLWGNISNSLKKNGIFCGHFLGKETLEPNEQLPILTHSQFELEQLLADYYIISWKKKQEYSANLTGKKRLWLIHTIIAMKK</sequence>